<sequence>MSPGRWPVSSAANHGESYDGDNGEGGYVVADEDVEPLEHDVENQDHQDRDDDEEDGSEEESFEEDRDLQGRRHVDVDLHQDRQLVTDPSSLFTRFAPHGEESESKLRDYLQTRIPAQLVSDEYGLLLSIEDISTTHIAALQAKLWREVPKAKTDISLLSVDDISEHDRSAADTVALIADTLEMNYVFVLRNRPLPIQKCSFAYCEDVHDRMDSTRQLEIVALEPVVGFATLERADDLDLFEGHIFVFRRINDIFSEYGVDVESLLPTERIAYCIECLHHLWHSRVTGWTIKEWDRGLSNGHGPRAS</sequence>
<dbReference type="OrthoDB" id="5411773at2759"/>
<evidence type="ECO:0000313" key="2">
    <source>
        <dbReference type="EMBL" id="KAF2785441.1"/>
    </source>
</evidence>
<accession>A0A6A6WNG1</accession>
<keyword evidence="3" id="KW-1185">Reference proteome</keyword>
<name>A0A6A6WNG1_9PLEO</name>
<feature type="region of interest" description="Disordered" evidence="1">
    <location>
        <begin position="1"/>
        <end position="74"/>
    </location>
</feature>
<evidence type="ECO:0000256" key="1">
    <source>
        <dbReference type="SAM" id="MobiDB-lite"/>
    </source>
</evidence>
<dbReference type="AlphaFoldDB" id="A0A6A6WNG1"/>
<reference evidence="2" key="1">
    <citation type="journal article" date="2020" name="Stud. Mycol.">
        <title>101 Dothideomycetes genomes: a test case for predicting lifestyles and emergence of pathogens.</title>
        <authorList>
            <person name="Haridas S."/>
            <person name="Albert R."/>
            <person name="Binder M."/>
            <person name="Bloem J."/>
            <person name="Labutti K."/>
            <person name="Salamov A."/>
            <person name="Andreopoulos B."/>
            <person name="Baker S."/>
            <person name="Barry K."/>
            <person name="Bills G."/>
            <person name="Bluhm B."/>
            <person name="Cannon C."/>
            <person name="Castanera R."/>
            <person name="Culley D."/>
            <person name="Daum C."/>
            <person name="Ezra D."/>
            <person name="Gonzalez J."/>
            <person name="Henrissat B."/>
            <person name="Kuo A."/>
            <person name="Liang C."/>
            <person name="Lipzen A."/>
            <person name="Lutzoni F."/>
            <person name="Magnuson J."/>
            <person name="Mondo S."/>
            <person name="Nolan M."/>
            <person name="Ohm R."/>
            <person name="Pangilinan J."/>
            <person name="Park H.-J."/>
            <person name="Ramirez L."/>
            <person name="Alfaro M."/>
            <person name="Sun H."/>
            <person name="Tritt A."/>
            <person name="Yoshinaga Y."/>
            <person name="Zwiers L.-H."/>
            <person name="Turgeon B."/>
            <person name="Goodwin S."/>
            <person name="Spatafora J."/>
            <person name="Crous P."/>
            <person name="Grigoriev I."/>
        </authorList>
    </citation>
    <scope>NUCLEOTIDE SEQUENCE</scope>
    <source>
        <strain evidence="2">CBS 109.77</strain>
    </source>
</reference>
<gene>
    <name evidence="2" type="ORF">K505DRAFT_369375</name>
</gene>
<organism evidence="2 3">
    <name type="scientific">Melanomma pulvis-pyrius CBS 109.77</name>
    <dbReference type="NCBI Taxonomy" id="1314802"/>
    <lineage>
        <taxon>Eukaryota</taxon>
        <taxon>Fungi</taxon>
        <taxon>Dikarya</taxon>
        <taxon>Ascomycota</taxon>
        <taxon>Pezizomycotina</taxon>
        <taxon>Dothideomycetes</taxon>
        <taxon>Pleosporomycetidae</taxon>
        <taxon>Pleosporales</taxon>
        <taxon>Melanommataceae</taxon>
        <taxon>Melanomma</taxon>
    </lineage>
</organism>
<feature type="compositionally biased region" description="Acidic residues" evidence="1">
    <location>
        <begin position="50"/>
        <end position="66"/>
    </location>
</feature>
<dbReference type="Proteomes" id="UP000799757">
    <property type="component" value="Unassembled WGS sequence"/>
</dbReference>
<evidence type="ECO:0000313" key="3">
    <source>
        <dbReference type="Proteomes" id="UP000799757"/>
    </source>
</evidence>
<proteinExistence type="predicted"/>
<feature type="compositionally biased region" description="Basic and acidic residues" evidence="1">
    <location>
        <begin position="36"/>
        <end position="49"/>
    </location>
</feature>
<protein>
    <submittedName>
        <fullName evidence="2">Uncharacterized protein</fullName>
    </submittedName>
</protein>
<dbReference type="EMBL" id="MU003180">
    <property type="protein sequence ID" value="KAF2785441.1"/>
    <property type="molecule type" value="Genomic_DNA"/>
</dbReference>